<dbReference type="InterPro" id="IPR027417">
    <property type="entry name" value="P-loop_NTPase"/>
</dbReference>
<gene>
    <name evidence="1" type="ORF">DIS24_g6454</name>
</gene>
<evidence type="ECO:0000313" key="1">
    <source>
        <dbReference type="EMBL" id="KAK0650822.1"/>
    </source>
</evidence>
<dbReference type="AlphaFoldDB" id="A0AA39YDU6"/>
<accession>A0AA39YDU6</accession>
<dbReference type="Gene3D" id="3.40.50.300">
    <property type="entry name" value="P-loop containing nucleotide triphosphate hydrolases"/>
    <property type="match status" value="1"/>
</dbReference>
<reference evidence="1" key="1">
    <citation type="submission" date="2023-06" db="EMBL/GenBank/DDBJ databases">
        <title>Multi-omics analyses reveal the molecular pathogenesis toolkit of Lasiodiplodia hormozganensis, a cross-kingdom pathogen.</title>
        <authorList>
            <person name="Felix C."/>
            <person name="Meneses R."/>
            <person name="Goncalves M.F.M."/>
            <person name="Tilleman L."/>
            <person name="Duarte A.S."/>
            <person name="Jorrin-Novo J.V."/>
            <person name="Van De Peer Y."/>
            <person name="Deforce D."/>
            <person name="Van Nieuwerburgh F."/>
            <person name="Esteves A.C."/>
            <person name="Alves A."/>
        </authorList>
    </citation>
    <scope>NUCLEOTIDE SEQUENCE</scope>
    <source>
        <strain evidence="1">CBS 339.90</strain>
    </source>
</reference>
<organism evidence="1 2">
    <name type="scientific">Lasiodiplodia hormozganensis</name>
    <dbReference type="NCBI Taxonomy" id="869390"/>
    <lineage>
        <taxon>Eukaryota</taxon>
        <taxon>Fungi</taxon>
        <taxon>Dikarya</taxon>
        <taxon>Ascomycota</taxon>
        <taxon>Pezizomycotina</taxon>
        <taxon>Dothideomycetes</taxon>
        <taxon>Dothideomycetes incertae sedis</taxon>
        <taxon>Botryosphaeriales</taxon>
        <taxon>Botryosphaeriaceae</taxon>
        <taxon>Lasiodiplodia</taxon>
    </lineage>
</organism>
<comment type="caution">
    <text evidence="1">The sequence shown here is derived from an EMBL/GenBank/DDBJ whole genome shotgun (WGS) entry which is preliminary data.</text>
</comment>
<dbReference type="Proteomes" id="UP001175001">
    <property type="component" value="Unassembled WGS sequence"/>
</dbReference>
<proteinExistence type="predicted"/>
<evidence type="ECO:0000313" key="2">
    <source>
        <dbReference type="Proteomes" id="UP001175001"/>
    </source>
</evidence>
<keyword evidence="2" id="KW-1185">Reference proteome</keyword>
<name>A0AA39YDU6_9PEZI</name>
<dbReference type="SUPFAM" id="SSF52540">
    <property type="entry name" value="P-loop containing nucleoside triphosphate hydrolases"/>
    <property type="match status" value="1"/>
</dbReference>
<protein>
    <submittedName>
        <fullName evidence="1">Uncharacterized protein</fullName>
    </submittedName>
</protein>
<dbReference type="EMBL" id="JAUJDW010000031">
    <property type="protein sequence ID" value="KAK0650822.1"/>
    <property type="molecule type" value="Genomic_DNA"/>
</dbReference>
<sequence length="169" mass="19026">MGFKLYALEQEWVKRLPSDESEGEVKQGKKQIQDACETCLKARRKFELARRFQLEPSSPNSIDILVTSINLLATGFDLEKHYRHVILMEPDQKIAILDQFTNRISREGGTLTNPKATMLITLAGLEEVAYSAMRARNIAFKREVTREQLKACIAEASEQAKQAGSVVAV</sequence>